<dbReference type="HAMAP" id="MF_00073">
    <property type="entry name" value="NusB"/>
    <property type="match status" value="1"/>
</dbReference>
<dbReference type="GO" id="GO:0005829">
    <property type="term" value="C:cytosol"/>
    <property type="evidence" value="ECO:0007669"/>
    <property type="project" value="TreeGrafter"/>
</dbReference>
<organism evidence="8 9">
    <name type="scientific">Pseudodesulfovibrio senegalensis</name>
    <dbReference type="NCBI Taxonomy" id="1721087"/>
    <lineage>
        <taxon>Bacteria</taxon>
        <taxon>Pseudomonadati</taxon>
        <taxon>Thermodesulfobacteriota</taxon>
        <taxon>Desulfovibrionia</taxon>
        <taxon>Desulfovibrionales</taxon>
        <taxon>Desulfovibrionaceae</taxon>
    </lineage>
</organism>
<dbReference type="AlphaFoldDB" id="A0A6N6N7E4"/>
<proteinExistence type="inferred from homology"/>
<dbReference type="OrthoDB" id="9797817at2"/>
<dbReference type="SUPFAM" id="SSF48013">
    <property type="entry name" value="NusB-like"/>
    <property type="match status" value="1"/>
</dbReference>
<evidence type="ECO:0000256" key="6">
    <source>
        <dbReference type="HAMAP-Rule" id="MF_00073"/>
    </source>
</evidence>
<dbReference type="Pfam" id="PF01029">
    <property type="entry name" value="NusB"/>
    <property type="match status" value="1"/>
</dbReference>
<reference evidence="8 9" key="1">
    <citation type="journal article" date="2017" name="Int. J. Syst. Evol. Microbiol.">
        <title>Desulfovibrio senegalensis sp. nov., a mesophilic sulfate reducer isolated from marine sediment.</title>
        <authorList>
            <person name="Thioye A."/>
            <person name="Gam Z.B.A."/>
            <person name="Mbengue M."/>
            <person name="Cayol J.L."/>
            <person name="Joseph-Bartoli M."/>
            <person name="Toure-Kane C."/>
            <person name="Labat M."/>
        </authorList>
    </citation>
    <scope>NUCLEOTIDE SEQUENCE [LARGE SCALE GENOMIC DNA]</scope>
    <source>
        <strain evidence="8 9">DSM 101509</strain>
    </source>
</reference>
<dbReference type="InterPro" id="IPR011605">
    <property type="entry name" value="NusB_fam"/>
</dbReference>
<keyword evidence="3 6" id="KW-0694">RNA-binding</keyword>
<keyword evidence="2 6" id="KW-0889">Transcription antitermination</keyword>
<evidence type="ECO:0000256" key="3">
    <source>
        <dbReference type="ARBA" id="ARBA00022884"/>
    </source>
</evidence>
<comment type="caution">
    <text evidence="8">The sequence shown here is derived from an EMBL/GenBank/DDBJ whole genome shotgun (WGS) entry which is preliminary data.</text>
</comment>
<dbReference type="PANTHER" id="PTHR11078">
    <property type="entry name" value="N UTILIZATION SUBSTANCE PROTEIN B-RELATED"/>
    <property type="match status" value="1"/>
</dbReference>
<sequence>MSSKKKGNRPGIRRVGRTCAFQVLYGQSFVKAPDTEALKKAILFNPAVVEQESASAIEFAEDLVLGVVSNREAIDAVIDEHSQHWKLSRIAKVELAILRLCLFEMMYTDIPHKAAINEGIELAKSFGDENSKNFINGILDAAARGLGK</sequence>
<evidence type="ECO:0000256" key="2">
    <source>
        <dbReference type="ARBA" id="ARBA00022814"/>
    </source>
</evidence>
<dbReference type="RefSeq" id="WP_151149245.1">
    <property type="nucleotide sequence ID" value="NZ_WAIE01000001.1"/>
</dbReference>
<dbReference type="Proteomes" id="UP000438699">
    <property type="component" value="Unassembled WGS sequence"/>
</dbReference>
<evidence type="ECO:0000313" key="9">
    <source>
        <dbReference type="Proteomes" id="UP000438699"/>
    </source>
</evidence>
<name>A0A6N6N7E4_9BACT</name>
<evidence type="ECO:0000313" key="8">
    <source>
        <dbReference type="EMBL" id="KAB1443007.1"/>
    </source>
</evidence>
<dbReference type="EMBL" id="WAIE01000001">
    <property type="protein sequence ID" value="KAB1443007.1"/>
    <property type="molecule type" value="Genomic_DNA"/>
</dbReference>
<evidence type="ECO:0000256" key="1">
    <source>
        <dbReference type="ARBA" id="ARBA00005952"/>
    </source>
</evidence>
<dbReference type="GO" id="GO:0031564">
    <property type="term" value="P:transcription antitermination"/>
    <property type="evidence" value="ECO:0007669"/>
    <property type="project" value="UniProtKB-KW"/>
</dbReference>
<dbReference type="GO" id="GO:0003723">
    <property type="term" value="F:RNA binding"/>
    <property type="evidence" value="ECO:0007669"/>
    <property type="project" value="UniProtKB-UniRule"/>
</dbReference>
<dbReference type="InterPro" id="IPR006027">
    <property type="entry name" value="NusB_RsmB_TIM44"/>
</dbReference>
<comment type="similarity">
    <text evidence="1 6">Belongs to the NusB family.</text>
</comment>
<dbReference type="NCBIfam" id="TIGR01951">
    <property type="entry name" value="nusB"/>
    <property type="match status" value="1"/>
</dbReference>
<keyword evidence="4 6" id="KW-0805">Transcription regulation</keyword>
<dbReference type="InterPro" id="IPR035926">
    <property type="entry name" value="NusB-like_sf"/>
</dbReference>
<dbReference type="Gene3D" id="1.10.940.10">
    <property type="entry name" value="NusB-like"/>
    <property type="match status" value="1"/>
</dbReference>
<evidence type="ECO:0000256" key="4">
    <source>
        <dbReference type="ARBA" id="ARBA00023015"/>
    </source>
</evidence>
<accession>A0A6N6N7E4</accession>
<evidence type="ECO:0000256" key="5">
    <source>
        <dbReference type="ARBA" id="ARBA00023163"/>
    </source>
</evidence>
<keyword evidence="5 6" id="KW-0804">Transcription</keyword>
<evidence type="ECO:0000259" key="7">
    <source>
        <dbReference type="Pfam" id="PF01029"/>
    </source>
</evidence>
<protein>
    <recommendedName>
        <fullName evidence="6">Transcription antitermination protein NusB</fullName>
    </recommendedName>
    <alternativeName>
        <fullName evidence="6">Antitermination factor NusB</fullName>
    </alternativeName>
</protein>
<feature type="domain" description="NusB/RsmB/TIM44" evidence="7">
    <location>
        <begin position="17"/>
        <end position="144"/>
    </location>
</feature>
<gene>
    <name evidence="6 8" type="primary">nusB</name>
    <name evidence="8" type="ORF">F8A88_01705</name>
</gene>
<comment type="function">
    <text evidence="6">Involved in transcription antitermination. Required for transcription of ribosomal RNA (rRNA) genes. Binds specifically to the boxA antiterminator sequence of the ribosomal RNA (rrn) operons.</text>
</comment>
<keyword evidence="9" id="KW-1185">Reference proteome</keyword>
<dbReference type="GO" id="GO:0006353">
    <property type="term" value="P:DNA-templated transcription termination"/>
    <property type="evidence" value="ECO:0007669"/>
    <property type="project" value="UniProtKB-UniRule"/>
</dbReference>
<dbReference type="PANTHER" id="PTHR11078:SF3">
    <property type="entry name" value="ANTITERMINATION NUSB DOMAIN-CONTAINING PROTEIN"/>
    <property type="match status" value="1"/>
</dbReference>